<dbReference type="CDD" id="cd03254">
    <property type="entry name" value="ABCC_Glucan_exporter_like"/>
    <property type="match status" value="1"/>
</dbReference>
<dbReference type="InterPro" id="IPR003439">
    <property type="entry name" value="ABC_transporter-like_ATP-bd"/>
</dbReference>
<evidence type="ECO:0000256" key="5">
    <source>
        <dbReference type="ARBA" id="ARBA00022840"/>
    </source>
</evidence>
<reference evidence="12" key="1">
    <citation type="submission" date="2009-12" db="EMBL/GenBank/DDBJ databases">
        <title>Sequence of Clostridiales genomosp. BVAB3 str. UPII9-5.</title>
        <authorList>
            <person name="Madupu R."/>
            <person name="Durkin A.S."/>
            <person name="Torralba M."/>
            <person name="Methe B."/>
            <person name="Sutton G.G."/>
            <person name="Strausberg R.L."/>
            <person name="Nelson K.E."/>
        </authorList>
    </citation>
    <scope>NUCLEOTIDE SEQUENCE [LARGE SCALE GENOMIC DNA]</scope>
    <source>
        <strain evidence="12">W1219</strain>
    </source>
</reference>
<keyword evidence="4" id="KW-0547">Nucleotide-binding</keyword>
<dbReference type="OrthoDB" id="9762778at2"/>
<dbReference type="Gene3D" id="1.20.1560.10">
    <property type="entry name" value="ABC transporter type 1, transmembrane domain"/>
    <property type="match status" value="1"/>
</dbReference>
<dbReference type="Proteomes" id="UP000005017">
    <property type="component" value="Unassembled WGS sequence"/>
</dbReference>
<dbReference type="SUPFAM" id="SSF90123">
    <property type="entry name" value="ABC transporter transmembrane region"/>
    <property type="match status" value="1"/>
</dbReference>
<dbReference type="PANTHER" id="PTHR43394:SF1">
    <property type="entry name" value="ATP-BINDING CASSETTE SUB-FAMILY B MEMBER 10, MITOCHONDRIAL"/>
    <property type="match status" value="1"/>
</dbReference>
<keyword evidence="3 8" id="KW-0812">Transmembrane</keyword>
<evidence type="ECO:0000256" key="3">
    <source>
        <dbReference type="ARBA" id="ARBA00022692"/>
    </source>
</evidence>
<evidence type="ECO:0000313" key="11">
    <source>
        <dbReference type="EMBL" id="EFC06450.1"/>
    </source>
</evidence>
<dbReference type="FunFam" id="3.40.50.300:FF:000287">
    <property type="entry name" value="Multidrug ABC transporter ATP-binding protein"/>
    <property type="match status" value="1"/>
</dbReference>
<dbReference type="InterPro" id="IPR039421">
    <property type="entry name" value="Type_1_exporter"/>
</dbReference>
<dbReference type="SUPFAM" id="SSF52540">
    <property type="entry name" value="P-loop containing nucleoside triphosphate hydrolases"/>
    <property type="match status" value="1"/>
</dbReference>
<feature type="transmembrane region" description="Helical" evidence="8">
    <location>
        <begin position="253"/>
        <end position="273"/>
    </location>
</feature>
<dbReference type="EMBL" id="ADFR01000001">
    <property type="protein sequence ID" value="EFC06450.1"/>
    <property type="molecule type" value="Genomic_DNA"/>
</dbReference>
<gene>
    <name evidence="11" type="ORF">HMPREF9013_1395</name>
</gene>
<dbReference type="PROSITE" id="PS50893">
    <property type="entry name" value="ABC_TRANSPORTER_2"/>
    <property type="match status" value="1"/>
</dbReference>
<evidence type="ECO:0000256" key="1">
    <source>
        <dbReference type="ARBA" id="ARBA00004651"/>
    </source>
</evidence>
<dbReference type="InterPro" id="IPR027417">
    <property type="entry name" value="P-loop_NTPase"/>
</dbReference>
<dbReference type="PROSITE" id="PS50929">
    <property type="entry name" value="ABC_TM1F"/>
    <property type="match status" value="1"/>
</dbReference>
<keyword evidence="6 8" id="KW-1133">Transmembrane helix</keyword>
<dbReference type="InterPro" id="IPR011527">
    <property type="entry name" value="ABC1_TM_dom"/>
</dbReference>
<dbReference type="GO" id="GO:0005524">
    <property type="term" value="F:ATP binding"/>
    <property type="evidence" value="ECO:0007669"/>
    <property type="project" value="UniProtKB-KW"/>
</dbReference>
<dbReference type="CDD" id="cd18540">
    <property type="entry name" value="ABC_6TM_exporter_like"/>
    <property type="match status" value="1"/>
</dbReference>
<dbReference type="GO" id="GO:0015421">
    <property type="term" value="F:ABC-type oligopeptide transporter activity"/>
    <property type="evidence" value="ECO:0007669"/>
    <property type="project" value="TreeGrafter"/>
</dbReference>
<evidence type="ECO:0000313" key="12">
    <source>
        <dbReference type="Proteomes" id="UP000005017"/>
    </source>
</evidence>
<organism evidence="11 12">
    <name type="scientific">Bulleidia extructa W1219</name>
    <dbReference type="NCBI Taxonomy" id="679192"/>
    <lineage>
        <taxon>Bacteria</taxon>
        <taxon>Bacillati</taxon>
        <taxon>Bacillota</taxon>
        <taxon>Erysipelotrichia</taxon>
        <taxon>Erysipelotrichales</taxon>
        <taxon>Erysipelotrichaceae</taxon>
        <taxon>Bulleidia</taxon>
    </lineage>
</organism>
<dbReference type="Pfam" id="PF00005">
    <property type="entry name" value="ABC_tran"/>
    <property type="match status" value="1"/>
</dbReference>
<feature type="domain" description="ABC transmembrane type-1" evidence="10">
    <location>
        <begin position="30"/>
        <end position="312"/>
    </location>
</feature>
<keyword evidence="12" id="KW-1185">Reference proteome</keyword>
<feature type="transmembrane region" description="Helical" evidence="8">
    <location>
        <begin position="169"/>
        <end position="187"/>
    </location>
</feature>
<name>D2MLP1_9FIRM</name>
<dbReference type="InterPro" id="IPR036640">
    <property type="entry name" value="ABC1_TM_sf"/>
</dbReference>
<dbReference type="RefSeq" id="WP_006626312.1">
    <property type="nucleotide sequence ID" value="NZ_ADFR01000001.1"/>
</dbReference>
<protein>
    <submittedName>
        <fullName evidence="11">ABC transporter, ATP-binding protein</fullName>
    </submittedName>
</protein>
<evidence type="ECO:0000256" key="8">
    <source>
        <dbReference type="SAM" id="Phobius"/>
    </source>
</evidence>
<feature type="domain" description="ABC transporter" evidence="9">
    <location>
        <begin position="358"/>
        <end position="593"/>
    </location>
</feature>
<keyword evidence="7 8" id="KW-0472">Membrane</keyword>
<dbReference type="GO" id="GO:0005886">
    <property type="term" value="C:plasma membrane"/>
    <property type="evidence" value="ECO:0007669"/>
    <property type="project" value="UniProtKB-SubCell"/>
</dbReference>
<dbReference type="eggNOG" id="COG1132">
    <property type="taxonomic scope" value="Bacteria"/>
</dbReference>
<comment type="caution">
    <text evidence="11">The sequence shown here is derived from an EMBL/GenBank/DDBJ whole genome shotgun (WGS) entry which is preliminary data.</text>
</comment>
<dbReference type="InterPro" id="IPR003593">
    <property type="entry name" value="AAA+_ATPase"/>
</dbReference>
<sequence length="605" mass="68979">MSEQTKTPHLKYFGIPRIWPYIRRYRKRLLVMAVLGSVSSIADSIFPLFNRYAINHFVALKTMDTIIFFVLLYMACMLMRVVSDRHSTFLAAKMEMEVNRDLRNAGFYHLQNLSFSYFNQNNVGYIHSRVISDTGRVGEMMSWVFMDIIWQFTYILFVLVNMVLLNAKLALWVIVLVPIAVMTIIFFQKKLLLQNQRVRELNSIITSDLNEGITGAKSIKTMVIEEKMGEDFQRDIDKMHRESIRTARYSSSFNAILSLLGSVALAIILWQGGHLTLEGIFELGTLSVFMTYALNLMDPIQYLIEELSGVISTQVNIERFDKMMSTKSDVIDRPEVIEIYGDTFHPKKENWEELKGDIRFENVDFQYPDGDELVLEQFNLDIPHGTNVAIVGETGAGKSTLVNLVCRFYEPTRGRILIDGKDARDRSQLWLHSHIGYVLQTPQLFSGTVRENMRYGKPDATDEEIWAALQLVEADEVVLKLEDGLDSVLGEGGGSLSTGEKQLISFARAIISNPSLLVLDEATASIDTLTEKKIQDAVATVIQGRTSFVIAHRLSTVVDADIILVFKDGKIIEQGKHKELMEQKGYYFNLYTRQFKEMLIQESLS</sequence>
<dbReference type="PANTHER" id="PTHR43394">
    <property type="entry name" value="ATP-DEPENDENT PERMEASE MDL1, MITOCHONDRIAL"/>
    <property type="match status" value="1"/>
</dbReference>
<feature type="transmembrane region" description="Helical" evidence="8">
    <location>
        <begin position="143"/>
        <end position="163"/>
    </location>
</feature>
<comment type="subcellular location">
    <subcellularLocation>
        <location evidence="1">Cell membrane</location>
        <topology evidence="1">Multi-pass membrane protein</topology>
    </subcellularLocation>
</comment>
<keyword evidence="5 11" id="KW-0067">ATP-binding</keyword>
<accession>D2MLP1</accession>
<keyword evidence="2" id="KW-0813">Transport</keyword>
<evidence type="ECO:0000256" key="6">
    <source>
        <dbReference type="ARBA" id="ARBA00022989"/>
    </source>
</evidence>
<evidence type="ECO:0000256" key="4">
    <source>
        <dbReference type="ARBA" id="ARBA00022741"/>
    </source>
</evidence>
<feature type="transmembrane region" description="Helical" evidence="8">
    <location>
        <begin position="66"/>
        <end position="83"/>
    </location>
</feature>
<dbReference type="AlphaFoldDB" id="D2MLP1"/>
<dbReference type="STRING" id="679192.HMPREF9013_1395"/>
<evidence type="ECO:0000259" key="9">
    <source>
        <dbReference type="PROSITE" id="PS50893"/>
    </source>
</evidence>
<evidence type="ECO:0000256" key="7">
    <source>
        <dbReference type="ARBA" id="ARBA00023136"/>
    </source>
</evidence>
<evidence type="ECO:0000256" key="2">
    <source>
        <dbReference type="ARBA" id="ARBA00022448"/>
    </source>
</evidence>
<dbReference type="Pfam" id="PF00664">
    <property type="entry name" value="ABC_membrane"/>
    <property type="match status" value="1"/>
</dbReference>
<dbReference type="GO" id="GO:0016887">
    <property type="term" value="F:ATP hydrolysis activity"/>
    <property type="evidence" value="ECO:0007669"/>
    <property type="project" value="InterPro"/>
</dbReference>
<dbReference type="SMART" id="SM00382">
    <property type="entry name" value="AAA"/>
    <property type="match status" value="1"/>
</dbReference>
<dbReference type="Gene3D" id="3.40.50.300">
    <property type="entry name" value="P-loop containing nucleotide triphosphate hydrolases"/>
    <property type="match status" value="1"/>
</dbReference>
<proteinExistence type="predicted"/>
<evidence type="ECO:0000259" key="10">
    <source>
        <dbReference type="PROSITE" id="PS50929"/>
    </source>
</evidence>
<feature type="transmembrane region" description="Helical" evidence="8">
    <location>
        <begin position="29"/>
        <end position="46"/>
    </location>
</feature>